<keyword evidence="3" id="KW-1185">Reference proteome</keyword>
<sequence length="530" mass="56769">MSEHYHSSTLVCKAATLPSNIEAEMAQSSHASTTLPLDSDHTNTSSRDSLSSVSSSSTSSSFPGDLAPGTNTALGLGISCPLPPPRPGRRRAKVSSTSPNRGTIELMSDEHAQSSASSQLAAPSGRRESSIPPKHFDKNGTLASSRPFDHWGDPFSAPSALQKENSKAVPSFSLSSIWQPKSTDIYEYPSVPIDHTTPYFIRRGDASASIMDQNWESSPHLLPNGMLHLPVVTQSPRLSDGYDEHSSYGRTSSPQSQEISPLLGVRRSSVHSLRHTLSTDFDALSKRDNSTTELRKSLRRMVSNVTLNSLAPASTRLMPTHLSTSSYIYYREPRPSGMEEENEDEVAGNEVKEQKHAAHVQQASLLTPPLDNDAELQGVQSISSLMDGAAQAQASAKSIDNVISCIKSADLHDPSSGRLEGMPLMSPMPPRRPKQKASTSRLRASTSNGAAPAGEVDPSSPTINRIKKGRSSSTPHRCSRPSTSTFGPGGTVWAFGAQPSAEAEGSTSCDLKQVVNALEHQARLGERGSI</sequence>
<feature type="compositionally biased region" description="Low complexity" evidence="1">
    <location>
        <begin position="113"/>
        <end position="122"/>
    </location>
</feature>
<dbReference type="Proteomes" id="UP000077521">
    <property type="component" value="Unassembled WGS sequence"/>
</dbReference>
<evidence type="ECO:0000313" key="3">
    <source>
        <dbReference type="Proteomes" id="UP000077521"/>
    </source>
</evidence>
<feature type="compositionally biased region" description="Polar residues" evidence="1">
    <location>
        <begin position="248"/>
        <end position="259"/>
    </location>
</feature>
<feature type="compositionally biased region" description="Polar residues" evidence="1">
    <location>
        <begin position="471"/>
        <end position="486"/>
    </location>
</feature>
<feature type="compositionally biased region" description="Basic and acidic residues" evidence="1">
    <location>
        <begin position="125"/>
        <end position="138"/>
    </location>
</feature>
<dbReference type="EMBL" id="LWDF02000040">
    <property type="protein sequence ID" value="KAE8259321.1"/>
    <property type="molecule type" value="Genomic_DNA"/>
</dbReference>
<feature type="region of interest" description="Disordered" evidence="1">
    <location>
        <begin position="23"/>
        <end position="159"/>
    </location>
</feature>
<dbReference type="AlphaFoldDB" id="A0A177TWT7"/>
<reference evidence="2" key="2">
    <citation type="journal article" date="2019" name="IMA Fungus">
        <title>Genome sequencing and comparison of five Tilletia species to identify candidate genes for the detection of regulated species infecting wheat.</title>
        <authorList>
            <person name="Nguyen H.D.T."/>
            <person name="Sultana T."/>
            <person name="Kesanakurti P."/>
            <person name="Hambleton S."/>
        </authorList>
    </citation>
    <scope>NUCLEOTIDE SEQUENCE</scope>
    <source>
        <strain evidence="2">DAOMC 236416</strain>
    </source>
</reference>
<feature type="compositionally biased region" description="Low complexity" evidence="1">
    <location>
        <begin position="45"/>
        <end position="61"/>
    </location>
</feature>
<feature type="region of interest" description="Disordered" evidence="1">
    <location>
        <begin position="410"/>
        <end position="490"/>
    </location>
</feature>
<feature type="compositionally biased region" description="Polar residues" evidence="1">
    <location>
        <begin position="436"/>
        <end position="449"/>
    </location>
</feature>
<name>A0A177TWT7_9BASI</name>
<proteinExistence type="predicted"/>
<evidence type="ECO:0000256" key="1">
    <source>
        <dbReference type="SAM" id="MobiDB-lite"/>
    </source>
</evidence>
<feature type="compositionally biased region" description="Polar residues" evidence="1">
    <location>
        <begin position="26"/>
        <end position="36"/>
    </location>
</feature>
<accession>A0A177TWT7</accession>
<organism evidence="2 3">
    <name type="scientific">Tilletia indica</name>
    <dbReference type="NCBI Taxonomy" id="43049"/>
    <lineage>
        <taxon>Eukaryota</taxon>
        <taxon>Fungi</taxon>
        <taxon>Dikarya</taxon>
        <taxon>Basidiomycota</taxon>
        <taxon>Ustilaginomycotina</taxon>
        <taxon>Exobasidiomycetes</taxon>
        <taxon>Tilletiales</taxon>
        <taxon>Tilletiaceae</taxon>
        <taxon>Tilletia</taxon>
    </lineage>
</organism>
<protein>
    <submittedName>
        <fullName evidence="2">Uncharacterized protein</fullName>
    </submittedName>
</protein>
<gene>
    <name evidence="2" type="ORF">A4X13_0g1107</name>
</gene>
<comment type="caution">
    <text evidence="2">The sequence shown here is derived from an EMBL/GenBank/DDBJ whole genome shotgun (WGS) entry which is preliminary data.</text>
</comment>
<feature type="region of interest" description="Disordered" evidence="1">
    <location>
        <begin position="236"/>
        <end position="261"/>
    </location>
</feature>
<reference evidence="2" key="1">
    <citation type="submission" date="2016-04" db="EMBL/GenBank/DDBJ databases">
        <authorList>
            <person name="Nguyen H.D."/>
            <person name="Samba Siva P."/>
            <person name="Cullis J."/>
            <person name="Levesque C.A."/>
            <person name="Hambleton S."/>
        </authorList>
    </citation>
    <scope>NUCLEOTIDE SEQUENCE</scope>
    <source>
        <strain evidence="2">DAOMC 236416</strain>
    </source>
</reference>
<evidence type="ECO:0000313" key="2">
    <source>
        <dbReference type="EMBL" id="KAE8259321.1"/>
    </source>
</evidence>